<evidence type="ECO:0000256" key="1">
    <source>
        <dbReference type="SAM" id="MobiDB-lite"/>
    </source>
</evidence>
<dbReference type="InterPro" id="IPR044925">
    <property type="entry name" value="His-Me_finger_sf"/>
</dbReference>
<gene>
    <name evidence="2" type="ORF">GCM10022214_82100</name>
</gene>
<proteinExistence type="predicted"/>
<reference evidence="3" key="1">
    <citation type="journal article" date="2019" name="Int. J. Syst. Evol. Microbiol.">
        <title>The Global Catalogue of Microorganisms (GCM) 10K type strain sequencing project: providing services to taxonomists for standard genome sequencing and annotation.</title>
        <authorList>
            <consortium name="The Broad Institute Genomics Platform"/>
            <consortium name="The Broad Institute Genome Sequencing Center for Infectious Disease"/>
            <person name="Wu L."/>
            <person name="Ma J."/>
        </authorList>
    </citation>
    <scope>NUCLEOTIDE SEQUENCE [LARGE SCALE GENOMIC DNA]</scope>
    <source>
        <strain evidence="3">JCM 16702</strain>
    </source>
</reference>
<sequence>MWAVGSGAVLTKKCRDCGQEKPVSQFYRRKASPDGLALYCKDCFGLRNAASYRKRQAALGKETRPYRRHSAVPDGMKYCPRCEQIKSVEEFGRNRSTKSGLTAYCKRCHNTVMVEGKRRKHGSERNYLLKLRYGITEEEMERMRAQQGGVCVICLQNAARHVDHDHMTGLVRHLLCFKCNGGIGQFEDDPQRMRDAALYLELGGPHARRMMIELGTKVINRANRHVLNELRRWAKPRPMEEGSTRHHHLRRKYGIDHHDAELLLHLQVGLCAICCDRPAEHVDHDHDTGDVRGMLCTGCNTGMGQLGDDPISLRRAADYVQRRLVQEVPDGEDGGTRLSFTEPDVDPRTVPMDGWGPYRERDGEYRRDAVAVEEEIESMPWAEIFPASWNSDRGSPTG</sequence>
<dbReference type="Pfam" id="PF02945">
    <property type="entry name" value="Endonuclease_7"/>
    <property type="match status" value="2"/>
</dbReference>
<dbReference type="Gene3D" id="3.40.1800.10">
    <property type="entry name" value="His-Me finger endonucleases"/>
    <property type="match status" value="2"/>
</dbReference>
<dbReference type="EMBL" id="BAAAZG010000071">
    <property type="protein sequence ID" value="GAA4103371.1"/>
    <property type="molecule type" value="Genomic_DNA"/>
</dbReference>
<name>A0ABP7X3F6_9ACTN</name>
<keyword evidence="3" id="KW-1185">Reference proteome</keyword>
<accession>A0ABP7X3F6</accession>
<dbReference type="Proteomes" id="UP001500683">
    <property type="component" value="Unassembled WGS sequence"/>
</dbReference>
<protein>
    <recommendedName>
        <fullName evidence="4">Recombination endonuclease VII</fullName>
    </recommendedName>
</protein>
<dbReference type="InterPro" id="IPR038563">
    <property type="entry name" value="Endonuclease_7_sf"/>
</dbReference>
<dbReference type="SUPFAM" id="SSF54060">
    <property type="entry name" value="His-Me finger endonucleases"/>
    <property type="match status" value="2"/>
</dbReference>
<comment type="caution">
    <text evidence="2">The sequence shown here is derived from an EMBL/GenBank/DDBJ whole genome shotgun (WGS) entry which is preliminary data.</text>
</comment>
<organism evidence="2 3">
    <name type="scientific">Actinomadura miaoliensis</name>
    <dbReference type="NCBI Taxonomy" id="430685"/>
    <lineage>
        <taxon>Bacteria</taxon>
        <taxon>Bacillati</taxon>
        <taxon>Actinomycetota</taxon>
        <taxon>Actinomycetes</taxon>
        <taxon>Streptosporangiales</taxon>
        <taxon>Thermomonosporaceae</taxon>
        <taxon>Actinomadura</taxon>
    </lineage>
</organism>
<evidence type="ECO:0000313" key="3">
    <source>
        <dbReference type="Proteomes" id="UP001500683"/>
    </source>
</evidence>
<dbReference type="InterPro" id="IPR004211">
    <property type="entry name" value="Endonuclease_7"/>
</dbReference>
<evidence type="ECO:0000313" key="2">
    <source>
        <dbReference type="EMBL" id="GAA4103371.1"/>
    </source>
</evidence>
<feature type="region of interest" description="Disordered" evidence="1">
    <location>
        <begin position="330"/>
        <end position="356"/>
    </location>
</feature>
<evidence type="ECO:0008006" key="4">
    <source>
        <dbReference type="Google" id="ProtNLM"/>
    </source>
</evidence>